<reference evidence="1 2" key="2">
    <citation type="submission" date="2020-07" db="EMBL/GenBank/DDBJ databases">
        <title>Genome assembly of wild tea tree DASZ reveals pedigree and selection history of tea varieties.</title>
        <authorList>
            <person name="Zhang W."/>
        </authorList>
    </citation>
    <scope>NUCLEOTIDE SEQUENCE [LARGE SCALE GENOMIC DNA]</scope>
    <source>
        <strain evidence="2">cv. G240</strain>
        <tissue evidence="1">Leaf</tissue>
    </source>
</reference>
<name>A0A7J7HRJ3_CAMSI</name>
<proteinExistence type="predicted"/>
<dbReference type="EMBL" id="JACBKZ010000003">
    <property type="protein sequence ID" value="KAF5954831.1"/>
    <property type="molecule type" value="Genomic_DNA"/>
</dbReference>
<evidence type="ECO:0000313" key="1">
    <source>
        <dbReference type="EMBL" id="KAF5954831.1"/>
    </source>
</evidence>
<dbReference type="Proteomes" id="UP000593564">
    <property type="component" value="Unassembled WGS sequence"/>
</dbReference>
<dbReference type="AlphaFoldDB" id="A0A7J7HRJ3"/>
<accession>A0A7J7HRJ3</accession>
<protein>
    <submittedName>
        <fullName evidence="1">Uncharacterized protein</fullName>
    </submittedName>
</protein>
<sequence length="81" mass="9291">MMILISAAKLTRTSMDEPKSRDTRYAIHSEFEDTNAYPNLESRNIERIVSDSSINSHESESVLEKMIDKRTLHAFCAEITD</sequence>
<organism evidence="1 2">
    <name type="scientific">Camellia sinensis</name>
    <name type="common">Tea plant</name>
    <name type="synonym">Thea sinensis</name>
    <dbReference type="NCBI Taxonomy" id="4442"/>
    <lineage>
        <taxon>Eukaryota</taxon>
        <taxon>Viridiplantae</taxon>
        <taxon>Streptophyta</taxon>
        <taxon>Embryophyta</taxon>
        <taxon>Tracheophyta</taxon>
        <taxon>Spermatophyta</taxon>
        <taxon>Magnoliopsida</taxon>
        <taxon>eudicotyledons</taxon>
        <taxon>Gunneridae</taxon>
        <taxon>Pentapetalae</taxon>
        <taxon>asterids</taxon>
        <taxon>Ericales</taxon>
        <taxon>Theaceae</taxon>
        <taxon>Camellia</taxon>
    </lineage>
</organism>
<gene>
    <name evidence="1" type="ORF">HYC85_007687</name>
</gene>
<reference evidence="2" key="1">
    <citation type="journal article" date="2020" name="Nat. Commun.">
        <title>Genome assembly of wild tea tree DASZ reveals pedigree and selection history of tea varieties.</title>
        <authorList>
            <person name="Zhang W."/>
            <person name="Zhang Y."/>
            <person name="Qiu H."/>
            <person name="Guo Y."/>
            <person name="Wan H."/>
            <person name="Zhang X."/>
            <person name="Scossa F."/>
            <person name="Alseekh S."/>
            <person name="Zhang Q."/>
            <person name="Wang P."/>
            <person name="Xu L."/>
            <person name="Schmidt M.H."/>
            <person name="Jia X."/>
            <person name="Li D."/>
            <person name="Zhu A."/>
            <person name="Guo F."/>
            <person name="Chen W."/>
            <person name="Ni D."/>
            <person name="Usadel B."/>
            <person name="Fernie A.R."/>
            <person name="Wen W."/>
        </authorList>
    </citation>
    <scope>NUCLEOTIDE SEQUENCE [LARGE SCALE GENOMIC DNA]</scope>
    <source>
        <strain evidence="2">cv. G240</strain>
    </source>
</reference>
<evidence type="ECO:0000313" key="2">
    <source>
        <dbReference type="Proteomes" id="UP000593564"/>
    </source>
</evidence>
<keyword evidence="2" id="KW-1185">Reference proteome</keyword>
<comment type="caution">
    <text evidence="1">The sequence shown here is derived from an EMBL/GenBank/DDBJ whole genome shotgun (WGS) entry which is preliminary data.</text>
</comment>